<protein>
    <submittedName>
        <fullName evidence="1">Uncharacterized protein</fullName>
    </submittedName>
</protein>
<evidence type="ECO:0000313" key="2">
    <source>
        <dbReference type="Proteomes" id="UP000193689"/>
    </source>
</evidence>
<gene>
    <name evidence="1" type="ORF">BCR38DRAFT_319849</name>
</gene>
<organism evidence="1 2">
    <name type="scientific">Pseudomassariella vexata</name>
    <dbReference type="NCBI Taxonomy" id="1141098"/>
    <lineage>
        <taxon>Eukaryota</taxon>
        <taxon>Fungi</taxon>
        <taxon>Dikarya</taxon>
        <taxon>Ascomycota</taxon>
        <taxon>Pezizomycotina</taxon>
        <taxon>Sordariomycetes</taxon>
        <taxon>Xylariomycetidae</taxon>
        <taxon>Amphisphaeriales</taxon>
        <taxon>Pseudomassariaceae</taxon>
        <taxon>Pseudomassariella</taxon>
    </lineage>
</organism>
<proteinExistence type="predicted"/>
<sequence>GPLTTTFTAPSSCSTDLSKLYQVVTNGGEEYWAQGPINLGSCFPSGYGGKTSEYYSPGVCPSGYKPACTGTNVKEMATETVYTCCP</sequence>
<dbReference type="EMBL" id="MCFJ01000004">
    <property type="protein sequence ID" value="ORY67744.1"/>
    <property type="molecule type" value="Genomic_DNA"/>
</dbReference>
<dbReference type="AlphaFoldDB" id="A0A1Y2E8V2"/>
<evidence type="ECO:0000313" key="1">
    <source>
        <dbReference type="EMBL" id="ORY67744.1"/>
    </source>
</evidence>
<dbReference type="RefSeq" id="XP_040718368.1">
    <property type="nucleotide sequence ID" value="XM_040854757.1"/>
</dbReference>
<dbReference type="Proteomes" id="UP000193689">
    <property type="component" value="Unassembled WGS sequence"/>
</dbReference>
<feature type="non-terminal residue" evidence="1">
    <location>
        <position position="86"/>
    </location>
</feature>
<dbReference type="OrthoDB" id="4770059at2759"/>
<keyword evidence="2" id="KW-1185">Reference proteome</keyword>
<reference evidence="1 2" key="1">
    <citation type="submission" date="2016-07" db="EMBL/GenBank/DDBJ databases">
        <title>Pervasive Adenine N6-methylation of Active Genes in Fungi.</title>
        <authorList>
            <consortium name="DOE Joint Genome Institute"/>
            <person name="Mondo S.J."/>
            <person name="Dannebaum R.O."/>
            <person name="Kuo R.C."/>
            <person name="Labutti K."/>
            <person name="Haridas S."/>
            <person name="Kuo A."/>
            <person name="Salamov A."/>
            <person name="Ahrendt S.R."/>
            <person name="Lipzen A."/>
            <person name="Sullivan W."/>
            <person name="Andreopoulos W.B."/>
            <person name="Clum A."/>
            <person name="Lindquist E."/>
            <person name="Daum C."/>
            <person name="Ramamoorthy G.K."/>
            <person name="Gryganskyi A."/>
            <person name="Culley D."/>
            <person name="Magnuson J.K."/>
            <person name="James T.Y."/>
            <person name="O'Malley M.A."/>
            <person name="Stajich J.E."/>
            <person name="Spatafora J.W."/>
            <person name="Visel A."/>
            <person name="Grigoriev I.V."/>
        </authorList>
    </citation>
    <scope>NUCLEOTIDE SEQUENCE [LARGE SCALE GENOMIC DNA]</scope>
    <source>
        <strain evidence="1 2">CBS 129021</strain>
    </source>
</reference>
<dbReference type="InParanoid" id="A0A1Y2E8V2"/>
<feature type="non-terminal residue" evidence="1">
    <location>
        <position position="1"/>
    </location>
</feature>
<accession>A0A1Y2E8V2</accession>
<dbReference type="GeneID" id="63770969"/>
<comment type="caution">
    <text evidence="1">The sequence shown here is derived from an EMBL/GenBank/DDBJ whole genome shotgun (WGS) entry which is preliminary data.</text>
</comment>
<name>A0A1Y2E8V2_9PEZI</name>